<proteinExistence type="predicted"/>
<dbReference type="RefSeq" id="WP_328218573.1">
    <property type="nucleotide sequence ID" value="NZ_JARTLI010000019.1"/>
</dbReference>
<dbReference type="EMBL" id="JARTLI010000019">
    <property type="protein sequence ID" value="MED5052373.1"/>
    <property type="molecule type" value="Genomic_DNA"/>
</dbReference>
<dbReference type="Proteomes" id="UP001339962">
    <property type="component" value="Unassembled WGS sequence"/>
</dbReference>
<reference evidence="1 2" key="1">
    <citation type="submission" date="2023-03" db="EMBL/GenBank/DDBJ databases">
        <title>Bacillus Genome Sequencing.</title>
        <authorList>
            <person name="Dunlap C."/>
        </authorList>
    </citation>
    <scope>NUCLEOTIDE SEQUENCE [LARGE SCALE GENOMIC DNA]</scope>
    <source>
        <strain evidence="1 2">NRS-38</strain>
    </source>
</reference>
<name>A0ABD5IW09_9BACL</name>
<dbReference type="AlphaFoldDB" id="A0ABD5IW09"/>
<comment type="caution">
    <text evidence="1">The sequence shown here is derived from an EMBL/GenBank/DDBJ whole genome shotgun (WGS) entry which is preliminary data.</text>
</comment>
<evidence type="ECO:0000313" key="1">
    <source>
        <dbReference type="EMBL" id="MED5052373.1"/>
    </source>
</evidence>
<organism evidence="1 2">
    <name type="scientific">Anoxybacteroides rupiense</name>
    <dbReference type="NCBI Taxonomy" id="311460"/>
    <lineage>
        <taxon>Bacteria</taxon>
        <taxon>Bacillati</taxon>
        <taxon>Bacillota</taxon>
        <taxon>Bacilli</taxon>
        <taxon>Bacillales</taxon>
        <taxon>Anoxybacillaceae</taxon>
        <taxon>Anoxybacteroides</taxon>
    </lineage>
</organism>
<gene>
    <name evidence="1" type="ORF">P9850_10950</name>
</gene>
<accession>A0ABD5IW09</accession>
<dbReference type="InterPro" id="IPR014794">
    <property type="entry name" value="DUF1779"/>
</dbReference>
<dbReference type="SUPFAM" id="SSF143842">
    <property type="entry name" value="YwmB-like"/>
    <property type="match status" value="1"/>
</dbReference>
<protein>
    <submittedName>
        <fullName evidence="1">YwmB family TATA-box binding protein</fullName>
    </submittedName>
</protein>
<dbReference type="Pfam" id="PF08680">
    <property type="entry name" value="DUF1779"/>
    <property type="match status" value="1"/>
</dbReference>
<evidence type="ECO:0000313" key="2">
    <source>
        <dbReference type="Proteomes" id="UP001339962"/>
    </source>
</evidence>
<sequence length="250" mass="28741">MIKRKNMIMLAMAFAVLMIMYQYSIGEAKGNEPLQEIRTMAHVLQENGASIQQWTIYTREYAQVIENDSAFLKKANELKRKFPAFRWVMESDQHVQKVTGTYEHSSMQEKIQLVTTVANEKPQTYILYELKGFGWSEQVWEKISRSIRQKSSKLFMKQPVFFSCVKGEFNDKMEGVLLKQAYHLLHEFNATPVEALKEGTFVSVSAYTGQWENVLPTKTHPMNIQLALRQTGLGGQTTVVVGTPIITIEY</sequence>
<dbReference type="Gene3D" id="3.30.360.40">
    <property type="entry name" value="YwmB-like"/>
    <property type="match status" value="1"/>
</dbReference>
<dbReference type="Gene3D" id="3.30.2030.10">
    <property type="entry name" value="YwmB-like"/>
    <property type="match status" value="1"/>
</dbReference>
<dbReference type="InterPro" id="IPR036209">
    <property type="entry name" value="YwmB-like_sf"/>
</dbReference>